<evidence type="ECO:0000313" key="1">
    <source>
        <dbReference type="EMBL" id="RKH32164.1"/>
    </source>
</evidence>
<organism evidence="1 2">
    <name type="scientific">Corallococcus sicarius</name>
    <dbReference type="NCBI Taxonomy" id="2316726"/>
    <lineage>
        <taxon>Bacteria</taxon>
        <taxon>Pseudomonadati</taxon>
        <taxon>Myxococcota</taxon>
        <taxon>Myxococcia</taxon>
        <taxon>Myxococcales</taxon>
        <taxon>Cystobacterineae</taxon>
        <taxon>Myxococcaceae</taxon>
        <taxon>Corallococcus</taxon>
    </lineage>
</organism>
<dbReference type="AlphaFoldDB" id="A0A3A8MZ16"/>
<feature type="non-terminal residue" evidence="1">
    <location>
        <position position="1"/>
    </location>
</feature>
<dbReference type="OrthoDB" id="581579at2"/>
<comment type="caution">
    <text evidence="1">The sequence shown here is derived from an EMBL/GenBank/DDBJ whole genome shotgun (WGS) entry which is preliminary data.</text>
</comment>
<dbReference type="EMBL" id="RAWG01000422">
    <property type="protein sequence ID" value="RKH32164.1"/>
    <property type="molecule type" value="Genomic_DNA"/>
</dbReference>
<dbReference type="InterPro" id="IPR025859">
    <property type="entry name" value="AurF/CmlI"/>
</dbReference>
<dbReference type="InterPro" id="IPR009078">
    <property type="entry name" value="Ferritin-like_SF"/>
</dbReference>
<dbReference type="Pfam" id="PF11583">
    <property type="entry name" value="AurF"/>
    <property type="match status" value="1"/>
</dbReference>
<gene>
    <name evidence="1" type="ORF">D7X12_37555</name>
</gene>
<reference evidence="2" key="1">
    <citation type="submission" date="2018-09" db="EMBL/GenBank/DDBJ databases">
        <authorList>
            <person name="Livingstone P.G."/>
            <person name="Whitworth D.E."/>
        </authorList>
    </citation>
    <scope>NUCLEOTIDE SEQUENCE [LARGE SCALE GENOMIC DNA]</scope>
    <source>
        <strain evidence="2">CA040B</strain>
    </source>
</reference>
<dbReference type="InterPro" id="IPR012348">
    <property type="entry name" value="RNR-like"/>
</dbReference>
<dbReference type="SUPFAM" id="SSF47240">
    <property type="entry name" value="Ferritin-like"/>
    <property type="match status" value="1"/>
</dbReference>
<sequence>LVVGSVRCVYETATHTPTRDAAVELAILDKIASTWQRRATVKKPELDLEGLFQPELPDYPITLVPFRGHPRFVEAPEERKQALLSWAWMAYNRNTIMNEEKIANPAFELLMHARFPGTDHPGIKRTVVQALVDENYHTLMHLNATLVTERRRGLVFNESLLPDSLACRMLQAARARAADAWEQDLLTLAYAVVAEISINAYLNLLSKDQSIQPINRMTTELHNRDEFSHALVIAEIAKSVYVHMNDAMRECFIRALPEALRGIASSDYKTWRAILGHLGFEHVDEIIGDLEGQTGSRVLVRDYSGLKHLASELGILERMDFEFA</sequence>
<evidence type="ECO:0000313" key="2">
    <source>
        <dbReference type="Proteomes" id="UP000273405"/>
    </source>
</evidence>
<dbReference type="GO" id="GO:0016491">
    <property type="term" value="F:oxidoreductase activity"/>
    <property type="evidence" value="ECO:0007669"/>
    <property type="project" value="InterPro"/>
</dbReference>
<accession>A0A3A8MZ16</accession>
<protein>
    <submittedName>
        <fullName evidence="1">Diiron oxygenase</fullName>
    </submittedName>
</protein>
<proteinExistence type="predicted"/>
<dbReference type="Proteomes" id="UP000273405">
    <property type="component" value="Unassembled WGS sequence"/>
</dbReference>
<dbReference type="Gene3D" id="1.10.620.20">
    <property type="entry name" value="Ribonucleotide Reductase, subunit A"/>
    <property type="match status" value="1"/>
</dbReference>
<keyword evidence="2" id="KW-1185">Reference proteome</keyword>
<name>A0A3A8MZ16_9BACT</name>